<dbReference type="EMBL" id="JACHIW010000002">
    <property type="protein sequence ID" value="MBB5158576.1"/>
    <property type="molecule type" value="Genomic_DNA"/>
</dbReference>
<comment type="caution">
    <text evidence="1">The sequence shown here is derived from an EMBL/GenBank/DDBJ whole genome shotgun (WGS) entry which is preliminary data.</text>
</comment>
<dbReference type="Proteomes" id="UP000584374">
    <property type="component" value="Unassembled WGS sequence"/>
</dbReference>
<protein>
    <submittedName>
        <fullName evidence="1">Endogenous inhibitor of DNA gyrase (YacG/DUF329 family)</fullName>
    </submittedName>
</protein>
<reference evidence="1 2" key="1">
    <citation type="submission" date="2020-08" db="EMBL/GenBank/DDBJ databases">
        <title>Sequencing the genomes of 1000 actinobacteria strains.</title>
        <authorList>
            <person name="Klenk H.-P."/>
        </authorList>
    </citation>
    <scope>NUCLEOTIDE SEQUENCE [LARGE SCALE GENOMIC DNA]</scope>
    <source>
        <strain evidence="1 2">DSM 45584</strain>
    </source>
</reference>
<gene>
    <name evidence="1" type="ORF">BJ970_006175</name>
</gene>
<keyword evidence="2" id="KW-1185">Reference proteome</keyword>
<evidence type="ECO:0000313" key="1">
    <source>
        <dbReference type="EMBL" id="MBB5158576.1"/>
    </source>
</evidence>
<dbReference type="AlphaFoldDB" id="A0A840QDT6"/>
<name>A0A840QDT6_9PSEU</name>
<evidence type="ECO:0000313" key="2">
    <source>
        <dbReference type="Proteomes" id="UP000584374"/>
    </source>
</evidence>
<proteinExistence type="predicted"/>
<accession>A0A840QDT6</accession>
<sequence>MSTLLDRADERIDPTPCVSCNRPLSTSPSDDFCSESCQQRWYATHGADLSTWSDNRPMV</sequence>
<organism evidence="1 2">
    <name type="scientific">Saccharopolyspora phatthalungensis</name>
    <dbReference type="NCBI Taxonomy" id="664693"/>
    <lineage>
        <taxon>Bacteria</taxon>
        <taxon>Bacillati</taxon>
        <taxon>Actinomycetota</taxon>
        <taxon>Actinomycetes</taxon>
        <taxon>Pseudonocardiales</taxon>
        <taxon>Pseudonocardiaceae</taxon>
        <taxon>Saccharopolyspora</taxon>
    </lineage>
</organism>